<keyword evidence="2" id="KW-1133">Transmembrane helix</keyword>
<keyword evidence="2" id="KW-0812">Transmembrane</keyword>
<feature type="transmembrane region" description="Helical" evidence="2">
    <location>
        <begin position="123"/>
        <end position="144"/>
    </location>
</feature>
<keyword evidence="2" id="KW-0472">Membrane</keyword>
<evidence type="ECO:0000256" key="1">
    <source>
        <dbReference type="SAM" id="MobiDB-lite"/>
    </source>
</evidence>
<organism evidence="4 5">
    <name type="scientific">Longimycelium tulufanense</name>
    <dbReference type="NCBI Taxonomy" id="907463"/>
    <lineage>
        <taxon>Bacteria</taxon>
        <taxon>Bacillati</taxon>
        <taxon>Actinomycetota</taxon>
        <taxon>Actinomycetes</taxon>
        <taxon>Pseudonocardiales</taxon>
        <taxon>Pseudonocardiaceae</taxon>
        <taxon>Longimycelium</taxon>
    </lineage>
</organism>
<feature type="transmembrane region" description="Helical" evidence="2">
    <location>
        <begin position="6"/>
        <end position="32"/>
    </location>
</feature>
<sequence>MNRFTGIPNIAAAIVYCLIIVLAASAQVLVLYWRYPPEIARPRARARSATFALLVAVMIVLFVLGEAPDERATDFETHYATTPFIAEFVVLYLVAFAIAALGVMRLCWQWAPTAGRPWLRRGLYVITSGLLVGLIFDGIKLVTVGARWFGGNLDDLNTMLTPPLGGVTLLVTTSGFALPAVGPHLSNAWSWVLRLRSYHALYPLWNDLRSVTPHVVLPSRLGWHLEFRITRRLAEIRDARLVLRPYFDLNVAHTAWKQGQQSGLDGEHLDAVVEAARLREAIRKAQLLTAPPSMMSSRNVIVDSSAHRGGTDGATELAWLTRVARAYTSSPVVAAALADHGVPSCTTRQADSPQQGEQRRSAGEAHCARDKPDHKVQ</sequence>
<feature type="transmembrane region" description="Helical" evidence="2">
    <location>
        <begin position="164"/>
        <end position="186"/>
    </location>
</feature>
<feature type="domain" description="DUF6545" evidence="3">
    <location>
        <begin position="191"/>
        <end position="329"/>
    </location>
</feature>
<proteinExistence type="predicted"/>
<evidence type="ECO:0000313" key="4">
    <source>
        <dbReference type="EMBL" id="GGM83515.1"/>
    </source>
</evidence>
<dbReference type="InterPro" id="IPR050039">
    <property type="entry name" value="MAB_1171c-like"/>
</dbReference>
<dbReference type="EMBL" id="BMMK01000062">
    <property type="protein sequence ID" value="GGM83515.1"/>
    <property type="molecule type" value="Genomic_DNA"/>
</dbReference>
<dbReference type="InterPro" id="IPR046675">
    <property type="entry name" value="DUF6545"/>
</dbReference>
<gene>
    <name evidence="4" type="ORF">GCM10012275_62670</name>
</gene>
<dbReference type="Pfam" id="PF20182">
    <property type="entry name" value="DUF6545"/>
    <property type="match status" value="1"/>
</dbReference>
<feature type="compositionally biased region" description="Polar residues" evidence="1">
    <location>
        <begin position="344"/>
        <end position="356"/>
    </location>
</feature>
<dbReference type="Proteomes" id="UP000637578">
    <property type="component" value="Unassembled WGS sequence"/>
</dbReference>
<evidence type="ECO:0000256" key="2">
    <source>
        <dbReference type="SAM" id="Phobius"/>
    </source>
</evidence>
<comment type="caution">
    <text evidence="4">The sequence shown here is derived from an EMBL/GenBank/DDBJ whole genome shotgun (WGS) entry which is preliminary data.</text>
</comment>
<protein>
    <recommendedName>
        <fullName evidence="3">DUF6545 domain-containing protein</fullName>
    </recommendedName>
</protein>
<accession>A0A8J3FXY1</accession>
<keyword evidence="5" id="KW-1185">Reference proteome</keyword>
<feature type="transmembrane region" description="Helical" evidence="2">
    <location>
        <begin position="84"/>
        <end position="103"/>
    </location>
</feature>
<feature type="region of interest" description="Disordered" evidence="1">
    <location>
        <begin position="344"/>
        <end position="377"/>
    </location>
</feature>
<evidence type="ECO:0000259" key="3">
    <source>
        <dbReference type="Pfam" id="PF20182"/>
    </source>
</evidence>
<dbReference type="AlphaFoldDB" id="A0A8J3FXY1"/>
<dbReference type="NCBIfam" id="NF042915">
    <property type="entry name" value="MAB_1171c_fam"/>
    <property type="match status" value="1"/>
</dbReference>
<evidence type="ECO:0000313" key="5">
    <source>
        <dbReference type="Proteomes" id="UP000637578"/>
    </source>
</evidence>
<feature type="transmembrane region" description="Helical" evidence="2">
    <location>
        <begin position="44"/>
        <end position="64"/>
    </location>
</feature>
<feature type="compositionally biased region" description="Basic and acidic residues" evidence="1">
    <location>
        <begin position="357"/>
        <end position="377"/>
    </location>
</feature>
<reference evidence="4" key="1">
    <citation type="journal article" date="2014" name="Int. J. Syst. Evol. Microbiol.">
        <title>Complete genome sequence of Corynebacterium casei LMG S-19264T (=DSM 44701T), isolated from a smear-ripened cheese.</title>
        <authorList>
            <consortium name="US DOE Joint Genome Institute (JGI-PGF)"/>
            <person name="Walter F."/>
            <person name="Albersmeier A."/>
            <person name="Kalinowski J."/>
            <person name="Ruckert C."/>
        </authorList>
    </citation>
    <scope>NUCLEOTIDE SEQUENCE</scope>
    <source>
        <strain evidence="4">CGMCC 4.5737</strain>
    </source>
</reference>
<reference evidence="4" key="2">
    <citation type="submission" date="2020-09" db="EMBL/GenBank/DDBJ databases">
        <authorList>
            <person name="Sun Q."/>
            <person name="Zhou Y."/>
        </authorList>
    </citation>
    <scope>NUCLEOTIDE SEQUENCE</scope>
    <source>
        <strain evidence="4">CGMCC 4.5737</strain>
    </source>
</reference>
<name>A0A8J3FXY1_9PSEU</name>